<feature type="compositionally biased region" description="Gly residues" evidence="1">
    <location>
        <begin position="51"/>
        <end position="111"/>
    </location>
</feature>
<protein>
    <recommendedName>
        <fullName evidence="2">Metallo-beta-lactamase domain-containing protein</fullName>
    </recommendedName>
</protein>
<feature type="compositionally biased region" description="Basic residues" evidence="1">
    <location>
        <begin position="506"/>
        <end position="520"/>
    </location>
</feature>
<keyword evidence="4" id="KW-1185">Reference proteome</keyword>
<evidence type="ECO:0000313" key="4">
    <source>
        <dbReference type="Proteomes" id="UP000030693"/>
    </source>
</evidence>
<dbReference type="OMA" id="THVTECA"/>
<feature type="region of interest" description="Disordered" evidence="1">
    <location>
        <begin position="289"/>
        <end position="322"/>
    </location>
</feature>
<organism evidence="3">
    <name type="scientific">Fonticula alba</name>
    <name type="common">Slime mold</name>
    <dbReference type="NCBI Taxonomy" id="691883"/>
    <lineage>
        <taxon>Eukaryota</taxon>
        <taxon>Rotosphaerida</taxon>
        <taxon>Fonticulaceae</taxon>
        <taxon>Fonticula</taxon>
    </lineage>
</organism>
<dbReference type="GeneID" id="20530933"/>
<sequence>MRPALGCRFYSAQSDEEEAFDRLLTHLDDAAKAPAGMAATGPPHRASAGAPLGGAPPGGSFPGNGAFGGHFPGSAIPGGGGSSMPRNGQGGGSTGGFPGGHSGTPAGGIGGFPRAAGGFPGGGGGGGFPGGGGGFPGGGGGFPGGGGGFPGSGGGFPGANRFPSGAGGFPGGPTGFASGPSGFPHTPDGTSAQVASSRPNSYYSPPASHGFAGGYSTPSHGQGFPAGRHPMPNMGYAPPAGGYAPPAGGYAPPSGGYAPPAGGYAPPAGGYVPPAGGYAPPAGQYGPPAGGYAPPPGRYAPPAGSGGHFAPPPAGDLSSGFAKGISQGGYGGAQAGDFPGRASFTAPAADYLRAIGSSSSSSSTNTNMHHMAPPGFPMMPDYLAGVTQPAVAPQGRTSAPQPSEAAKNDPQRSRSGSARNSLGLSGVAIPRFGQDAPPSDDSPGVIPEADHLFDADARDMPQMPRQREKREKRDRRSENEKRSSNRSLDLQQKDPEQLFAALDSNKRHRSKSKSKSKVHPSPRITTTSKGHFELEFLGTSSNYATPFRNTSCVALKTDNSTWLFDVGEGTQRQMLLSSVRPSRVDRIFITHLHGDHVLGLPGILLNLASDATRQIHVYGPPGLRNFVQTSLQTTSSGWSRKPLVIHELFRRRSSLTTEDDFVMENGCFNLISAEEAGGLEVLAVPIVHTVACFGFVVKEQPFRGRVDKEIIKRLKLSHIQMRDIMAGETITTSDGQSLTKADIIGPDRPGRKI</sequence>
<feature type="non-terminal residue" evidence="3">
    <location>
        <position position="753"/>
    </location>
</feature>
<proteinExistence type="predicted"/>
<dbReference type="SUPFAM" id="SSF56281">
    <property type="entry name" value="Metallo-hydrolase/oxidoreductase"/>
    <property type="match status" value="1"/>
</dbReference>
<dbReference type="Gene3D" id="3.60.15.10">
    <property type="entry name" value="Ribonuclease Z/Hydroxyacylglutathione hydrolase-like"/>
    <property type="match status" value="1"/>
</dbReference>
<dbReference type="STRING" id="691883.A0A058Z0B0"/>
<dbReference type="AlphaFoldDB" id="A0A058Z0B0"/>
<feature type="compositionally biased region" description="Basic and acidic residues" evidence="1">
    <location>
        <begin position="448"/>
        <end position="483"/>
    </location>
</feature>
<feature type="compositionally biased region" description="Polar residues" evidence="1">
    <location>
        <begin position="413"/>
        <end position="423"/>
    </location>
</feature>
<dbReference type="PANTHER" id="PTHR46018:SF2">
    <property type="entry name" value="ZINC PHOSPHODIESTERASE ELAC PROTEIN 1"/>
    <property type="match status" value="1"/>
</dbReference>
<reference evidence="3" key="1">
    <citation type="submission" date="2013-04" db="EMBL/GenBank/DDBJ databases">
        <title>The Genome Sequence of Fonticula alba ATCC 38817.</title>
        <authorList>
            <consortium name="The Broad Institute Genomics Platform"/>
            <person name="Russ C."/>
            <person name="Cuomo C."/>
            <person name="Burger G."/>
            <person name="Gray M.W."/>
            <person name="Holland P.W.H."/>
            <person name="King N."/>
            <person name="Lang F.B.F."/>
            <person name="Roger A.J."/>
            <person name="Ruiz-Trillo I."/>
            <person name="Brown M."/>
            <person name="Walker B."/>
            <person name="Young S."/>
            <person name="Zeng Q."/>
            <person name="Gargeya S."/>
            <person name="Fitzgerald M."/>
            <person name="Haas B."/>
            <person name="Abouelleil A."/>
            <person name="Allen A.W."/>
            <person name="Alvarado L."/>
            <person name="Arachchi H.M."/>
            <person name="Berlin A.M."/>
            <person name="Chapman S.B."/>
            <person name="Gainer-Dewar J."/>
            <person name="Goldberg J."/>
            <person name="Griggs A."/>
            <person name="Gujja S."/>
            <person name="Hansen M."/>
            <person name="Howarth C."/>
            <person name="Imamovic A."/>
            <person name="Ireland A."/>
            <person name="Larimer J."/>
            <person name="McCowan C."/>
            <person name="Murphy C."/>
            <person name="Pearson M."/>
            <person name="Poon T.W."/>
            <person name="Priest M."/>
            <person name="Roberts A."/>
            <person name="Saif S."/>
            <person name="Shea T."/>
            <person name="Sisk P."/>
            <person name="Sykes S."/>
            <person name="Wortman J."/>
            <person name="Nusbaum C."/>
            <person name="Birren B."/>
        </authorList>
    </citation>
    <scope>NUCLEOTIDE SEQUENCE [LARGE SCALE GENOMIC DNA]</scope>
    <source>
        <strain evidence="3">ATCC 38817</strain>
    </source>
</reference>
<dbReference type="PANTHER" id="PTHR46018">
    <property type="entry name" value="ZINC PHOSPHODIESTERASE ELAC PROTEIN 1"/>
    <property type="match status" value="1"/>
</dbReference>
<dbReference type="InterPro" id="IPR036866">
    <property type="entry name" value="RibonucZ/Hydroxyglut_hydro"/>
</dbReference>
<accession>A0A058Z0B0</accession>
<feature type="domain" description="Metallo-beta-lactamase" evidence="2">
    <location>
        <begin position="549"/>
        <end position="748"/>
    </location>
</feature>
<gene>
    <name evidence="3" type="ORF">H696_06208</name>
</gene>
<dbReference type="GO" id="GO:0005634">
    <property type="term" value="C:nucleus"/>
    <property type="evidence" value="ECO:0007669"/>
    <property type="project" value="TreeGrafter"/>
</dbReference>
<feature type="compositionally biased region" description="Gly residues" evidence="1">
    <location>
        <begin position="165"/>
        <end position="174"/>
    </location>
</feature>
<feature type="compositionally biased region" description="Polar residues" evidence="1">
    <location>
        <begin position="188"/>
        <end position="203"/>
    </location>
</feature>
<dbReference type="OrthoDB" id="527344at2759"/>
<dbReference type="InterPro" id="IPR001279">
    <property type="entry name" value="Metallo-B-lactamas"/>
</dbReference>
<feature type="compositionally biased region" description="Low complexity" evidence="1">
    <location>
        <begin position="34"/>
        <end position="50"/>
    </location>
</feature>
<name>A0A058Z0B0_FONAL</name>
<dbReference type="GO" id="GO:0042781">
    <property type="term" value="F:3'-tRNA processing endoribonuclease activity"/>
    <property type="evidence" value="ECO:0007669"/>
    <property type="project" value="TreeGrafter"/>
</dbReference>
<dbReference type="EMBL" id="KB932230">
    <property type="protein sequence ID" value="KCV67373.1"/>
    <property type="molecule type" value="Genomic_DNA"/>
</dbReference>
<evidence type="ECO:0000313" key="3">
    <source>
        <dbReference type="EMBL" id="KCV67373.1"/>
    </source>
</evidence>
<dbReference type="eggNOG" id="KOG2121">
    <property type="taxonomic scope" value="Eukaryota"/>
</dbReference>
<evidence type="ECO:0000256" key="1">
    <source>
        <dbReference type="SAM" id="MobiDB-lite"/>
    </source>
</evidence>
<feature type="compositionally biased region" description="Gly residues" evidence="1">
    <location>
        <begin position="118"/>
        <end position="157"/>
    </location>
</feature>
<dbReference type="Proteomes" id="UP000030693">
    <property type="component" value="Unassembled WGS sequence"/>
</dbReference>
<feature type="region of interest" description="Disordered" evidence="1">
    <location>
        <begin position="34"/>
        <end position="205"/>
    </location>
</feature>
<feature type="compositionally biased region" description="Low complexity" evidence="1">
    <location>
        <begin position="175"/>
        <end position="184"/>
    </location>
</feature>
<dbReference type="Pfam" id="PF23023">
    <property type="entry name" value="Anti-Pycsar_Apyc1"/>
    <property type="match status" value="1"/>
</dbReference>
<dbReference type="RefSeq" id="XP_009498229.1">
    <property type="nucleotide sequence ID" value="XM_009499954.1"/>
</dbReference>
<dbReference type="SMART" id="SM00849">
    <property type="entry name" value="Lactamase_B"/>
    <property type="match status" value="1"/>
</dbReference>
<evidence type="ECO:0000259" key="2">
    <source>
        <dbReference type="SMART" id="SM00849"/>
    </source>
</evidence>
<feature type="region of interest" description="Disordered" evidence="1">
    <location>
        <begin position="389"/>
        <end position="527"/>
    </location>
</feature>